<gene>
    <name evidence="5" type="ORF">UX05_C0001G0084</name>
</gene>
<dbReference type="InterPro" id="IPR039448">
    <property type="entry name" value="Beta_helix"/>
</dbReference>
<keyword evidence="2" id="KW-0472">Membrane</keyword>
<dbReference type="PROSITE" id="PS50853">
    <property type="entry name" value="FN3"/>
    <property type="match status" value="1"/>
</dbReference>
<dbReference type="Proteomes" id="UP000034264">
    <property type="component" value="Unassembled WGS sequence"/>
</dbReference>
<feature type="domain" description="Fibronectin type-III" evidence="4">
    <location>
        <begin position="1133"/>
        <end position="1225"/>
    </location>
</feature>
<protein>
    <submittedName>
        <fullName evidence="5">Conserved repeat domain protein</fullName>
    </submittedName>
</protein>
<proteinExistence type="predicted"/>
<dbReference type="SUPFAM" id="SSF49265">
    <property type="entry name" value="Fibronectin type III"/>
    <property type="match status" value="1"/>
</dbReference>
<dbReference type="Gene3D" id="2.160.20.10">
    <property type="entry name" value="Single-stranded right-handed beta-helix, Pectin lyase-like"/>
    <property type="match status" value="1"/>
</dbReference>
<organism evidence="5 6">
    <name type="scientific">Candidatus Amesbacteria bacterium GW2011_GWC2_45_19</name>
    <dbReference type="NCBI Taxonomy" id="1618366"/>
    <lineage>
        <taxon>Bacteria</taxon>
        <taxon>Candidatus Amesiibacteriota</taxon>
    </lineage>
</organism>
<dbReference type="Pfam" id="PF22352">
    <property type="entry name" value="K319L-like_PKD"/>
    <property type="match status" value="1"/>
</dbReference>
<evidence type="ECO:0000256" key="1">
    <source>
        <dbReference type="SAM" id="MobiDB-lite"/>
    </source>
</evidence>
<evidence type="ECO:0000256" key="3">
    <source>
        <dbReference type="SAM" id="SignalP"/>
    </source>
</evidence>
<keyword evidence="3" id="KW-0732">Signal</keyword>
<dbReference type="Gene3D" id="2.60.40.380">
    <property type="entry name" value="Purple acid phosphatase-like, N-terminal"/>
    <property type="match status" value="1"/>
</dbReference>
<dbReference type="InterPro" id="IPR013783">
    <property type="entry name" value="Ig-like_fold"/>
</dbReference>
<evidence type="ECO:0000313" key="5">
    <source>
        <dbReference type="EMBL" id="KKU03455.1"/>
    </source>
</evidence>
<reference evidence="5 6" key="1">
    <citation type="journal article" date="2015" name="Nature">
        <title>rRNA introns, odd ribosomes, and small enigmatic genomes across a large radiation of phyla.</title>
        <authorList>
            <person name="Brown C.T."/>
            <person name="Hug L.A."/>
            <person name="Thomas B.C."/>
            <person name="Sharon I."/>
            <person name="Castelle C.J."/>
            <person name="Singh A."/>
            <person name="Wilkins M.J."/>
            <person name="Williams K.H."/>
            <person name="Banfield J.F."/>
        </authorList>
    </citation>
    <scope>NUCLEOTIDE SEQUENCE [LARGE SCALE GENOMIC DNA]</scope>
</reference>
<dbReference type="InterPro" id="IPR036116">
    <property type="entry name" value="FN3_sf"/>
</dbReference>
<evidence type="ECO:0000259" key="4">
    <source>
        <dbReference type="PROSITE" id="PS50853"/>
    </source>
</evidence>
<dbReference type="Pfam" id="PF13290">
    <property type="entry name" value="CHB_HEX_C_1"/>
    <property type="match status" value="1"/>
</dbReference>
<keyword evidence="2" id="KW-0812">Transmembrane</keyword>
<feature type="compositionally biased region" description="Pro residues" evidence="1">
    <location>
        <begin position="43"/>
        <end position="59"/>
    </location>
</feature>
<evidence type="ECO:0000256" key="2">
    <source>
        <dbReference type="SAM" id="Phobius"/>
    </source>
</evidence>
<dbReference type="NCBIfam" id="TIGR03804">
    <property type="entry name" value="para_beta_helix"/>
    <property type="match status" value="2"/>
</dbReference>
<dbReference type="CDD" id="cd00063">
    <property type="entry name" value="FN3"/>
    <property type="match status" value="1"/>
</dbReference>
<dbReference type="Pfam" id="PF00041">
    <property type="entry name" value="fn3"/>
    <property type="match status" value="1"/>
</dbReference>
<dbReference type="GO" id="GO:0003993">
    <property type="term" value="F:acid phosphatase activity"/>
    <property type="evidence" value="ECO:0007669"/>
    <property type="project" value="InterPro"/>
</dbReference>
<dbReference type="Gene3D" id="3.30.1920.20">
    <property type="match status" value="1"/>
</dbReference>
<dbReference type="SMART" id="SM00060">
    <property type="entry name" value="FN3"/>
    <property type="match status" value="2"/>
</dbReference>
<accession>A0A0G1Q468</accession>
<dbReference type="SMART" id="SM00710">
    <property type="entry name" value="PbH1"/>
    <property type="match status" value="5"/>
</dbReference>
<dbReference type="EMBL" id="LCKS01000001">
    <property type="protein sequence ID" value="KKU03455.1"/>
    <property type="molecule type" value="Genomic_DNA"/>
</dbReference>
<keyword evidence="2" id="KW-1133">Transmembrane helix</keyword>
<name>A0A0G1Q468_9BACT</name>
<comment type="caution">
    <text evidence="5">The sequence shown here is derived from an EMBL/GenBank/DDBJ whole genome shotgun (WGS) entry which is preliminary data.</text>
</comment>
<dbReference type="InterPro" id="IPR012334">
    <property type="entry name" value="Pectin_lyas_fold"/>
</dbReference>
<feature type="region of interest" description="Disordered" evidence="1">
    <location>
        <begin position="36"/>
        <end position="59"/>
    </location>
</feature>
<dbReference type="PATRIC" id="fig|1618366.3.peg.86"/>
<dbReference type="SUPFAM" id="SSF49363">
    <property type="entry name" value="Purple acid phosphatase, N-terminal domain"/>
    <property type="match status" value="1"/>
</dbReference>
<dbReference type="InterPro" id="IPR011050">
    <property type="entry name" value="Pectin_lyase_fold/virulence"/>
</dbReference>
<dbReference type="Pfam" id="PF13229">
    <property type="entry name" value="Beta_helix"/>
    <property type="match status" value="1"/>
</dbReference>
<feature type="compositionally biased region" description="Low complexity" evidence="1">
    <location>
        <begin position="1099"/>
        <end position="1122"/>
    </location>
</feature>
<dbReference type="InterPro" id="IPR058094">
    <property type="entry name" value="Ig-like_OmpL47-like"/>
</dbReference>
<dbReference type="InterPro" id="IPR015914">
    <property type="entry name" value="PAPs_N"/>
</dbReference>
<dbReference type="Pfam" id="PF16656">
    <property type="entry name" value="Pur_ac_phosph_N"/>
    <property type="match status" value="1"/>
</dbReference>
<dbReference type="GO" id="GO:0046872">
    <property type="term" value="F:metal ion binding"/>
    <property type="evidence" value="ECO:0007669"/>
    <property type="project" value="InterPro"/>
</dbReference>
<dbReference type="SUPFAM" id="SSF51126">
    <property type="entry name" value="Pectin lyase-like"/>
    <property type="match status" value="1"/>
</dbReference>
<dbReference type="Gene3D" id="2.60.40.10">
    <property type="entry name" value="Immunoglobulins"/>
    <property type="match status" value="4"/>
</dbReference>
<dbReference type="InterPro" id="IPR006626">
    <property type="entry name" value="PbH1"/>
</dbReference>
<dbReference type="NCBIfam" id="NF047446">
    <property type="entry name" value="barrel_OmpL47"/>
    <property type="match status" value="1"/>
</dbReference>
<feature type="signal peptide" evidence="3">
    <location>
        <begin position="1"/>
        <end position="28"/>
    </location>
</feature>
<sequence>MPLKKLFSFLLSFLLLFQGNASYLVAFAQEATESATQTVVEPTPTPTPSSTPAPEPTLDPNLIPIPVPTPIPEWQTIDGVDITTSPITEGHAYRFRDTAVTVTFTKVTQSAPLRIKEVQVGDATGYDITSDMPDGSFIYDLTLPNPNPNQEAKVQYSEDGQTYQELPAEEQNNIFVIKNLDHFTIFIVRPDTPTDDGSSTTNDSSGGTVCVVGSGSNNCYQTIQAAVDAASAGDQIKVADGTYSDPVSIDKPGLTISCSGTGAEINTNGDIGLSLLPGADNTTIENCLITGNGDGINLNGVTGTTIRNNSITDNSYVTSGIYIIDSSSVTISNNTISNNQMGIDITETEEGNSSDIVISGNIFDSNSDYNIFNNSVSEVTATGNDWMTTDGSIVKEYIYDYLDDEFLGLVSYDTTDPVANAGPDVVTGLEFVQDGSGSSDEYKIDTYSWSQTSGPGTVIFGSPDSDSTTISADIDGDYTIELIVTDYQGNSNTDEFLLTWDTTAPVLAEVTPVSTPTNNPTPGYTFNSDESGSISYGGSCSSVTSSAAAVDNTITFNFLPDGTYSDCTITVTDSAGNPSDPLSVSTFTVDTQDPVSSFSSPADGSFWNEPIEISGSSTDVPDTTVDYVTLSYSISGEDDWYEITEITNDSLDEPFNWNYNWEPEDGEDIYDIMAEATDTAGNTESSPVVEEVTYDVTGPSVTDISISPDPTNHAPSILALAEDFLSIIASAIFQVDDSDFSDPLPLSAFDGDFDSLSEYFFADEYNGMPYPGEGLHTLYVGAYDFAGNFGFNFASFTVDTFSPESSFSSPAEGSIWSSSIDISGSSNDETEDTVDYVQLFYRESVGEDEEENEWTEIDTDFENGGTQPLQNTGGGNPFEWNFDWTPSSDGTFDIKAEATDTAGNTETSPVVENITYDTTAPTTPVADPAAGDYMSDQSVTLASSDSLSGVDKIYYTTDGSTPDKTKTEYTGTPITVDKDMTIKAIAYDKAGNASDVLEAVYGIAPKISAEASSEVTSTSTTITWTTDDPSTSRVIYDMVSHGELGAAPNYGYANSTVEDSTKVTAHSVDITGLTAGTTYYYRTISHGSPEAVSEEKSVTTTSSSSSSSSSSSGGSGTSAASAPSCNDTKPGSAPVLLSAVSAGANSVTLTWSKATSPVTYYLIAYGLGTGQQQYGNPNAGDSNTTSYTVSGLSGGTTYYFKVRAGNGCAPGEFSNELSVRPTGGVVTAVPEGFAVGVLGESIEEVKTVEPTPSPGIKGISTPNFNWWLIIIPTALLGLLISGLLLRRRT</sequence>
<dbReference type="InterPro" id="IPR003961">
    <property type="entry name" value="FN3_dom"/>
</dbReference>
<feature type="transmembrane region" description="Helical" evidence="2">
    <location>
        <begin position="1264"/>
        <end position="1285"/>
    </location>
</feature>
<feature type="chain" id="PRO_5002539074" evidence="3">
    <location>
        <begin position="29"/>
        <end position="1289"/>
    </location>
</feature>
<dbReference type="InterPro" id="IPR022441">
    <property type="entry name" value="Para_beta_helix_rpt-2"/>
</dbReference>
<dbReference type="InterPro" id="IPR059177">
    <property type="entry name" value="GH29D-like_dom"/>
</dbReference>
<dbReference type="InterPro" id="IPR008963">
    <property type="entry name" value="Purple_acid_Pase-like_N"/>
</dbReference>
<feature type="region of interest" description="Disordered" evidence="1">
    <location>
        <begin position="1090"/>
        <end position="1127"/>
    </location>
</feature>
<evidence type="ECO:0000313" key="6">
    <source>
        <dbReference type="Proteomes" id="UP000034264"/>
    </source>
</evidence>